<evidence type="ECO:0000313" key="2">
    <source>
        <dbReference type="Proteomes" id="UP000009168"/>
    </source>
</evidence>
<dbReference type="Proteomes" id="UP000009168">
    <property type="component" value="Unassembled WGS sequence"/>
</dbReference>
<accession>I7M0Q3</accession>
<dbReference type="AlphaFoldDB" id="I7M0Q3"/>
<proteinExistence type="predicted"/>
<reference evidence="2" key="1">
    <citation type="journal article" date="2006" name="PLoS Biol.">
        <title>Macronuclear genome sequence of the ciliate Tetrahymena thermophila, a model eukaryote.</title>
        <authorList>
            <person name="Eisen J.A."/>
            <person name="Coyne R.S."/>
            <person name="Wu M."/>
            <person name="Wu D."/>
            <person name="Thiagarajan M."/>
            <person name="Wortman J.R."/>
            <person name="Badger J.H."/>
            <person name="Ren Q."/>
            <person name="Amedeo P."/>
            <person name="Jones K.M."/>
            <person name="Tallon L.J."/>
            <person name="Delcher A.L."/>
            <person name="Salzberg S.L."/>
            <person name="Silva J.C."/>
            <person name="Haas B.J."/>
            <person name="Majoros W.H."/>
            <person name="Farzad M."/>
            <person name="Carlton J.M."/>
            <person name="Smith R.K. Jr."/>
            <person name="Garg J."/>
            <person name="Pearlman R.E."/>
            <person name="Karrer K.M."/>
            <person name="Sun L."/>
            <person name="Manning G."/>
            <person name="Elde N.C."/>
            <person name="Turkewitz A.P."/>
            <person name="Asai D.J."/>
            <person name="Wilkes D.E."/>
            <person name="Wang Y."/>
            <person name="Cai H."/>
            <person name="Collins K."/>
            <person name="Stewart B.A."/>
            <person name="Lee S.R."/>
            <person name="Wilamowska K."/>
            <person name="Weinberg Z."/>
            <person name="Ruzzo W.L."/>
            <person name="Wloga D."/>
            <person name="Gaertig J."/>
            <person name="Frankel J."/>
            <person name="Tsao C.-C."/>
            <person name="Gorovsky M.A."/>
            <person name="Keeling P.J."/>
            <person name="Waller R.F."/>
            <person name="Patron N.J."/>
            <person name="Cherry J.M."/>
            <person name="Stover N.A."/>
            <person name="Krieger C.J."/>
            <person name="del Toro C."/>
            <person name="Ryder H.F."/>
            <person name="Williamson S.C."/>
            <person name="Barbeau R.A."/>
            <person name="Hamilton E.P."/>
            <person name="Orias E."/>
        </authorList>
    </citation>
    <scope>NUCLEOTIDE SEQUENCE [LARGE SCALE GENOMIC DNA]</scope>
    <source>
        <strain evidence="2">SB210</strain>
    </source>
</reference>
<organism evidence="1 2">
    <name type="scientific">Tetrahymena thermophila (strain SB210)</name>
    <dbReference type="NCBI Taxonomy" id="312017"/>
    <lineage>
        <taxon>Eukaryota</taxon>
        <taxon>Sar</taxon>
        <taxon>Alveolata</taxon>
        <taxon>Ciliophora</taxon>
        <taxon>Intramacronucleata</taxon>
        <taxon>Oligohymenophorea</taxon>
        <taxon>Hymenostomatida</taxon>
        <taxon>Tetrahymenina</taxon>
        <taxon>Tetrahymenidae</taxon>
        <taxon>Tetrahymena</taxon>
    </lineage>
</organism>
<gene>
    <name evidence="1" type="ORF">TTHERM_00706450</name>
</gene>
<protein>
    <submittedName>
        <fullName evidence="1">Uncharacterized protein</fullName>
    </submittedName>
</protein>
<dbReference type="InParanoid" id="I7M0Q3"/>
<dbReference type="SUPFAM" id="SSF57184">
    <property type="entry name" value="Growth factor receptor domain"/>
    <property type="match status" value="1"/>
</dbReference>
<dbReference type="InterPro" id="IPR006212">
    <property type="entry name" value="Furin_repeat"/>
</dbReference>
<evidence type="ECO:0000313" key="1">
    <source>
        <dbReference type="EMBL" id="EAR90730.2"/>
    </source>
</evidence>
<sequence>MNKFNIFVYYYISLFYSACFGEDRFVSYINGNQDMGVVKFNCPDSQSVQFKNQFYGSPLETIYTYNFNFETNIPHFQKEVNIDFIFFRKNGNNQITVSLDGVNENKFEIYYPFLIQELCNSKYGGLKEAYKQFEQLLKYRQKYQQSGNQIQVSVNEKKQMFNFKALVISSIQININTCHQTCLSCNDSSANSCTSCSQDANFQNGKCSCKDSGYFFQDGQCVKICSNAQGYHQKISSEQVCTYIQNCQSWDIKNQKCIKCQGLMLPQFDKCVNNCSSGFQPVLNPETKSQECLLTDRYKNGTPKELISNIISFSFKRFFRY</sequence>
<dbReference type="KEGG" id="tet:TTHERM_00706450"/>
<keyword evidence="2" id="KW-1185">Reference proteome</keyword>
<dbReference type="GeneID" id="7840205"/>
<dbReference type="Gene3D" id="2.10.220.10">
    <property type="entry name" value="Hormone Receptor, Insulin-like Growth Factor Receptor 1, Chain A, domain 2"/>
    <property type="match status" value="1"/>
</dbReference>
<dbReference type="InterPro" id="IPR009030">
    <property type="entry name" value="Growth_fac_rcpt_cys_sf"/>
</dbReference>
<name>I7M0Q3_TETTS</name>
<dbReference type="CDD" id="cd00064">
    <property type="entry name" value="FU"/>
    <property type="match status" value="1"/>
</dbReference>
<dbReference type="RefSeq" id="XP_001010975.2">
    <property type="nucleotide sequence ID" value="XM_001010975.2"/>
</dbReference>
<dbReference type="EMBL" id="GG662794">
    <property type="protein sequence ID" value="EAR90730.2"/>
    <property type="molecule type" value="Genomic_DNA"/>
</dbReference>
<dbReference type="SMART" id="SM00261">
    <property type="entry name" value="FU"/>
    <property type="match status" value="2"/>
</dbReference>